<dbReference type="GO" id="GO:0009535">
    <property type="term" value="C:chloroplast thylakoid membrane"/>
    <property type="evidence" value="ECO:0007669"/>
    <property type="project" value="TreeGrafter"/>
</dbReference>
<dbReference type="RefSeq" id="XP_009037364.1">
    <property type="nucleotide sequence ID" value="XM_009039116.1"/>
</dbReference>
<dbReference type="PANTHER" id="PTHR23076">
    <property type="entry name" value="METALLOPROTEASE M41 FTSH"/>
    <property type="match status" value="1"/>
</dbReference>
<protein>
    <recommendedName>
        <fullName evidence="2">AAA+ ATPase domain-containing protein</fullName>
    </recommendedName>
</protein>
<feature type="compositionally biased region" description="Polar residues" evidence="1">
    <location>
        <begin position="149"/>
        <end position="159"/>
    </location>
</feature>
<gene>
    <name evidence="3" type="ORF">AURANDRAFT_26972</name>
</gene>
<dbReference type="InParanoid" id="F0YAH5"/>
<dbReference type="KEGG" id="aaf:AURANDRAFT_26972"/>
<sequence>MGMLQSRAKIEVEPETGVTFADVAGCDASKLELEEVVEFLKSPDKFEAVGAQCPRGVILEGPPGTGKTLLARAVAGEAGVPFISTSGSEFVEMFVGVGASRIRSMFGDAKKNAPCIIFIDEIDAIGRQRASGGGFQGGNDQGSKRREQTLNQILTEMDG</sequence>
<evidence type="ECO:0000313" key="4">
    <source>
        <dbReference type="Proteomes" id="UP000002729"/>
    </source>
</evidence>
<dbReference type="GO" id="GO:0005524">
    <property type="term" value="F:ATP binding"/>
    <property type="evidence" value="ECO:0007669"/>
    <property type="project" value="InterPro"/>
</dbReference>
<dbReference type="FunFam" id="3.40.50.300:FF:002568">
    <property type="entry name" value="Cell division protein (FtsH)"/>
    <property type="match status" value="1"/>
</dbReference>
<dbReference type="SUPFAM" id="SSF52540">
    <property type="entry name" value="P-loop containing nucleoside triphosphate hydrolases"/>
    <property type="match status" value="1"/>
</dbReference>
<dbReference type="Gene3D" id="3.40.50.300">
    <property type="entry name" value="P-loop containing nucleotide triphosphate hydrolases"/>
    <property type="match status" value="1"/>
</dbReference>
<dbReference type="PANTHER" id="PTHR23076:SF113">
    <property type="entry name" value="ATP-DEPENDENT ZINC METALLOPROTEASE FTSH 1, CHLOROPLASTIC-RELATED"/>
    <property type="match status" value="1"/>
</dbReference>
<dbReference type="InterPro" id="IPR003593">
    <property type="entry name" value="AAA+_ATPase"/>
</dbReference>
<evidence type="ECO:0000313" key="3">
    <source>
        <dbReference type="EMBL" id="EGB08000.1"/>
    </source>
</evidence>
<dbReference type="InterPro" id="IPR003959">
    <property type="entry name" value="ATPase_AAA_core"/>
</dbReference>
<feature type="non-terminal residue" evidence="3">
    <location>
        <position position="159"/>
    </location>
</feature>
<dbReference type="SMART" id="SM00382">
    <property type="entry name" value="AAA"/>
    <property type="match status" value="1"/>
</dbReference>
<dbReference type="Pfam" id="PF00004">
    <property type="entry name" value="AAA"/>
    <property type="match status" value="1"/>
</dbReference>
<evidence type="ECO:0000256" key="1">
    <source>
        <dbReference type="SAM" id="MobiDB-lite"/>
    </source>
</evidence>
<organism evidence="4">
    <name type="scientific">Aureococcus anophagefferens</name>
    <name type="common">Harmful bloom alga</name>
    <dbReference type="NCBI Taxonomy" id="44056"/>
    <lineage>
        <taxon>Eukaryota</taxon>
        <taxon>Sar</taxon>
        <taxon>Stramenopiles</taxon>
        <taxon>Ochrophyta</taxon>
        <taxon>Pelagophyceae</taxon>
        <taxon>Pelagomonadales</taxon>
        <taxon>Pelagomonadaceae</taxon>
        <taxon>Aureococcus</taxon>
    </lineage>
</organism>
<reference evidence="3 4" key="1">
    <citation type="journal article" date="2011" name="Proc. Natl. Acad. Sci. U.S.A.">
        <title>Niche of harmful alga Aureococcus anophagefferens revealed through ecogenomics.</title>
        <authorList>
            <person name="Gobler C.J."/>
            <person name="Berry D.L."/>
            <person name="Dyhrman S.T."/>
            <person name="Wilhelm S.W."/>
            <person name="Salamov A."/>
            <person name="Lobanov A.V."/>
            <person name="Zhang Y."/>
            <person name="Collier J.L."/>
            <person name="Wurch L.L."/>
            <person name="Kustka A.B."/>
            <person name="Dill B.D."/>
            <person name="Shah M."/>
            <person name="VerBerkmoes N.C."/>
            <person name="Kuo A."/>
            <person name="Terry A."/>
            <person name="Pangilinan J."/>
            <person name="Lindquist E.A."/>
            <person name="Lucas S."/>
            <person name="Paulsen I.T."/>
            <person name="Hattenrath-Lehmann T.K."/>
            <person name="Talmage S.C."/>
            <person name="Walker E.A."/>
            <person name="Koch F."/>
            <person name="Burson A.M."/>
            <person name="Marcoval M.A."/>
            <person name="Tang Y.Z."/>
            <person name="Lecleir G.R."/>
            <person name="Coyne K.J."/>
            <person name="Berg G.M."/>
            <person name="Bertrand E.M."/>
            <person name="Saito M.A."/>
            <person name="Gladyshev V.N."/>
            <person name="Grigoriev I.V."/>
        </authorList>
    </citation>
    <scope>NUCLEOTIDE SEQUENCE [LARGE SCALE GENOMIC DNA]</scope>
    <source>
        <strain evidence="4">CCMP 1984</strain>
    </source>
</reference>
<feature type="compositionally biased region" description="Gly residues" evidence="1">
    <location>
        <begin position="131"/>
        <end position="140"/>
    </location>
</feature>
<dbReference type="GO" id="GO:0006508">
    <property type="term" value="P:proteolysis"/>
    <property type="evidence" value="ECO:0007669"/>
    <property type="project" value="TreeGrafter"/>
</dbReference>
<feature type="region of interest" description="Disordered" evidence="1">
    <location>
        <begin position="130"/>
        <end position="159"/>
    </location>
</feature>
<dbReference type="InterPro" id="IPR027417">
    <property type="entry name" value="P-loop_NTPase"/>
</dbReference>
<name>F0YAH5_AURAN</name>
<keyword evidence="4" id="KW-1185">Reference proteome</keyword>
<dbReference type="AlphaFoldDB" id="F0YAH5"/>
<dbReference type="eggNOG" id="KOG0731">
    <property type="taxonomic scope" value="Eukaryota"/>
</dbReference>
<dbReference type="Proteomes" id="UP000002729">
    <property type="component" value="Unassembled WGS sequence"/>
</dbReference>
<dbReference type="GO" id="GO:0016887">
    <property type="term" value="F:ATP hydrolysis activity"/>
    <property type="evidence" value="ECO:0007669"/>
    <property type="project" value="InterPro"/>
</dbReference>
<dbReference type="OMA" id="ANFVEMF"/>
<accession>F0YAH5</accession>
<proteinExistence type="predicted"/>
<feature type="domain" description="AAA+ ATPase" evidence="2">
    <location>
        <begin position="53"/>
        <end position="154"/>
    </location>
</feature>
<dbReference type="OrthoDB" id="1413014at2759"/>
<dbReference type="GO" id="GO:0004176">
    <property type="term" value="F:ATP-dependent peptidase activity"/>
    <property type="evidence" value="ECO:0007669"/>
    <property type="project" value="TreeGrafter"/>
</dbReference>
<dbReference type="EMBL" id="GL833129">
    <property type="protein sequence ID" value="EGB08000.1"/>
    <property type="molecule type" value="Genomic_DNA"/>
</dbReference>
<evidence type="ECO:0000259" key="2">
    <source>
        <dbReference type="SMART" id="SM00382"/>
    </source>
</evidence>
<dbReference type="GeneID" id="20220283"/>